<evidence type="ECO:0000259" key="6">
    <source>
        <dbReference type="Pfam" id="PF13817"/>
    </source>
</evidence>
<feature type="region of interest" description="Disordered" evidence="2">
    <location>
        <begin position="70"/>
        <end position="93"/>
    </location>
</feature>
<feature type="compositionally biased region" description="Acidic residues" evidence="2">
    <location>
        <begin position="73"/>
        <end position="82"/>
    </location>
</feature>
<evidence type="ECO:0000259" key="4">
    <source>
        <dbReference type="Pfam" id="PF13005"/>
    </source>
</evidence>
<dbReference type="Pfam" id="PF13817">
    <property type="entry name" value="DDE_Tnp_IS66_C"/>
    <property type="match status" value="1"/>
</dbReference>
<keyword evidence="8" id="KW-1185">Reference proteome</keyword>
<dbReference type="InterPro" id="IPR039552">
    <property type="entry name" value="IS66_C"/>
</dbReference>
<dbReference type="OrthoDB" id="9760067at2"/>
<dbReference type="InterPro" id="IPR024474">
    <property type="entry name" value="Znf_dom_IS66"/>
</dbReference>
<feature type="domain" description="Transposase IS66 central" evidence="3">
    <location>
        <begin position="176"/>
        <end position="464"/>
    </location>
</feature>
<evidence type="ECO:0000256" key="2">
    <source>
        <dbReference type="SAM" id="MobiDB-lite"/>
    </source>
</evidence>
<protein>
    <submittedName>
        <fullName evidence="7">IS66 family transposase</fullName>
    </submittedName>
</protein>
<dbReference type="Pfam" id="PF03050">
    <property type="entry name" value="DDE_Tnp_IS66"/>
    <property type="match status" value="1"/>
</dbReference>
<dbReference type="PANTHER" id="PTHR33678:SF1">
    <property type="entry name" value="BLL1576 PROTEIN"/>
    <property type="match status" value="1"/>
</dbReference>
<dbReference type="AlphaFoldDB" id="A0A7X2S8T6"/>
<evidence type="ECO:0000256" key="1">
    <source>
        <dbReference type="SAM" id="Coils"/>
    </source>
</evidence>
<feature type="domain" description="Transposase IS66 C-terminal" evidence="6">
    <location>
        <begin position="471"/>
        <end position="511"/>
    </location>
</feature>
<accession>A0A7X2S8T6</accession>
<evidence type="ECO:0000313" key="8">
    <source>
        <dbReference type="Proteomes" id="UP000434639"/>
    </source>
</evidence>
<dbReference type="Pfam" id="PF13005">
    <property type="entry name" value="zf-IS66"/>
    <property type="match status" value="1"/>
</dbReference>
<keyword evidence="1" id="KW-0175">Coiled coil</keyword>
<evidence type="ECO:0000259" key="5">
    <source>
        <dbReference type="Pfam" id="PF13007"/>
    </source>
</evidence>
<organism evidence="7 8">
    <name type="scientific">Metabacillus mangrovi</name>
    <dbReference type="NCBI Taxonomy" id="1491830"/>
    <lineage>
        <taxon>Bacteria</taxon>
        <taxon>Bacillati</taxon>
        <taxon>Bacillota</taxon>
        <taxon>Bacilli</taxon>
        <taxon>Bacillales</taxon>
        <taxon>Bacillaceae</taxon>
        <taxon>Metabacillus</taxon>
    </lineage>
</organism>
<gene>
    <name evidence="7" type="ORF">GKZ89_20665</name>
</gene>
<name>A0A7X2S8T6_9BACI</name>
<comment type="caution">
    <text evidence="7">The sequence shown here is derived from an EMBL/GenBank/DDBJ whole genome shotgun (WGS) entry which is preliminary data.</text>
</comment>
<proteinExistence type="predicted"/>
<sequence length="527" mass="60279">MRHSTTPSPNQTKKDRIEALEKQNKELKALVAWYEEQFRLKKHQEFGASSEKTPDDQLSLPLFNEAEITATPLEEEPEEEACAEATPTKSPRKTISADLPLETVTHTLPKEEQACSSCGNELHMMKKEVRRELEIIPAQVKVVEHEREVYACRTCEREGITTPILRAPMPNPVFPKSMASPSAVAYVLTQKYMAGIPLYRLEKQFEQLGVPLSRQTLSNWTLYSADQWFDPLIQHMRKHLGNQEVLHADETTVQVLQEKGRAPTTNSYMWMYRTGKTSPPCVLFDYQTTRAAKHPQRFLKDFKGKLHVDGYSSYESLPGVTLSGCWAHARRKFDEAQKSAPPKQGGQLTLAEQALQEIGRIYKVEKEIAKGESTPEERFSIRQKQSKPLVEAFFTWLKKIRPQVLPKSSLGIAIKYTLNQQRKLEEPFKDGRLEIDNNLAERSIKPFVIGRKNWLFSQSSKGAKASATVYSLIETAKENQLNVFQYLVYLFETMPNIDHKDSQKIEGLMPWSKTLPGSCYLNKEKTE</sequence>
<evidence type="ECO:0000259" key="3">
    <source>
        <dbReference type="Pfam" id="PF03050"/>
    </source>
</evidence>
<dbReference type="Pfam" id="PF13007">
    <property type="entry name" value="LZ_Tnp_IS66"/>
    <property type="match status" value="1"/>
</dbReference>
<dbReference type="InterPro" id="IPR052344">
    <property type="entry name" value="Transposase-related"/>
</dbReference>
<dbReference type="InterPro" id="IPR004291">
    <property type="entry name" value="Transposase_IS66_central"/>
</dbReference>
<dbReference type="PANTHER" id="PTHR33678">
    <property type="entry name" value="BLL1576 PROTEIN"/>
    <property type="match status" value="1"/>
</dbReference>
<feature type="domain" description="Transposase TnpC homeodomain" evidence="5">
    <location>
        <begin position="33"/>
        <end position="104"/>
    </location>
</feature>
<dbReference type="EMBL" id="WMIB01000046">
    <property type="protein sequence ID" value="MTH55804.1"/>
    <property type="molecule type" value="Genomic_DNA"/>
</dbReference>
<dbReference type="Proteomes" id="UP000434639">
    <property type="component" value="Unassembled WGS sequence"/>
</dbReference>
<reference evidence="7 8" key="1">
    <citation type="journal article" date="2017" name="Int. J. Syst. Evol. Microbiol.">
        <title>Bacillus mangrovi sp. nov., isolated from a sediment sample from a mangrove forest.</title>
        <authorList>
            <person name="Gupta V."/>
            <person name="Singh P.K."/>
            <person name="Korpole S."/>
            <person name="Tanuku N.R.S."/>
            <person name="Pinnaka A.K."/>
        </authorList>
    </citation>
    <scope>NUCLEOTIDE SEQUENCE [LARGE SCALE GENOMIC DNA]</scope>
    <source>
        <strain evidence="7 8">KCTC 33872</strain>
    </source>
</reference>
<feature type="coiled-coil region" evidence="1">
    <location>
        <begin position="10"/>
        <end position="37"/>
    </location>
</feature>
<dbReference type="NCBIfam" id="NF033517">
    <property type="entry name" value="transpos_IS66"/>
    <property type="match status" value="1"/>
</dbReference>
<dbReference type="RefSeq" id="WP_155114298.1">
    <property type="nucleotide sequence ID" value="NZ_WMIB01000046.1"/>
</dbReference>
<feature type="domain" description="Transposase IS66 zinc-finger binding" evidence="4">
    <location>
        <begin position="112"/>
        <end position="156"/>
    </location>
</feature>
<evidence type="ECO:0000313" key="7">
    <source>
        <dbReference type="EMBL" id="MTH55804.1"/>
    </source>
</evidence>
<dbReference type="InterPro" id="IPR024463">
    <property type="entry name" value="Transposase_TnpC_homeodom"/>
</dbReference>